<evidence type="ECO:0000313" key="6">
    <source>
        <dbReference type="Proteomes" id="UP000070412"/>
    </source>
</evidence>
<sequence>MGHMNKLLCIVFTSEYDLHCGPFKWIHPFDTSKWGRIAREIDQFFDENILCFRPRKPITDAQLRLVHSENFIRGLKSHRVIVGTSESILFYFWPISLIERVVIEPLRYQTCGTIMAALLALRFGSAVNLGGGFHHCSADRSQGFCFFADIFLMIRKIWSICVKKKKALAKVMIVDCDAHQGNGYAQDVLQLEPSYKKLIYIIDLFNPHIYPNDHKAKLAIDREIHIEFSTSDEQYLKLLDYHLGASFDDDGFKPDLIIFNAGSDIISGDRLGRLNISTKGLIQRDELVFRFAKKRHVPVLMLLR</sequence>
<dbReference type="EMBL" id="WVUK01000048">
    <property type="protein sequence ID" value="KAF7495531.1"/>
    <property type="molecule type" value="Genomic_DNA"/>
</dbReference>
<dbReference type="OrthoDB" id="437693at2759"/>
<dbReference type="Proteomes" id="UP000070412">
    <property type="component" value="Unassembled WGS sequence"/>
</dbReference>
<evidence type="ECO:0000313" key="5">
    <source>
        <dbReference type="EnsemblMetazoa" id="KAF7495531.1"/>
    </source>
</evidence>
<accession>A0A834RGW6</accession>
<keyword evidence="6" id="KW-1185">Reference proteome</keyword>
<feature type="domain" description="Histone deacetylase" evidence="3">
    <location>
        <begin position="27"/>
        <end position="303"/>
    </location>
</feature>
<organism evidence="4">
    <name type="scientific">Sarcoptes scabiei</name>
    <name type="common">Itch mite</name>
    <name type="synonym">Acarus scabiei</name>
    <dbReference type="NCBI Taxonomy" id="52283"/>
    <lineage>
        <taxon>Eukaryota</taxon>
        <taxon>Metazoa</taxon>
        <taxon>Ecdysozoa</taxon>
        <taxon>Arthropoda</taxon>
        <taxon>Chelicerata</taxon>
        <taxon>Arachnida</taxon>
        <taxon>Acari</taxon>
        <taxon>Acariformes</taxon>
        <taxon>Sarcoptiformes</taxon>
        <taxon>Astigmata</taxon>
        <taxon>Psoroptidia</taxon>
        <taxon>Sarcoptoidea</taxon>
        <taxon>Sarcoptidae</taxon>
        <taxon>Sarcoptinae</taxon>
        <taxon>Sarcoptes</taxon>
    </lineage>
</organism>
<dbReference type="GO" id="GO:0141221">
    <property type="term" value="F:histone deacetylase activity, hydrolytic mechanism"/>
    <property type="evidence" value="ECO:0007669"/>
    <property type="project" value="UniProtKB-EC"/>
</dbReference>
<reference evidence="4" key="2">
    <citation type="submission" date="2020-01" db="EMBL/GenBank/DDBJ databases">
        <authorList>
            <person name="Korhonen P.K.K."/>
            <person name="Guangxu M.G."/>
            <person name="Wang T.W."/>
            <person name="Stroehlein A.J.S."/>
            <person name="Young N.D."/>
            <person name="Ang C.-S.A."/>
            <person name="Fernando D.W.F."/>
            <person name="Lu H.L."/>
            <person name="Taylor S.T."/>
            <person name="Ehtesham M.E.M."/>
            <person name="Najaraj S.H.N."/>
            <person name="Harsha G.H.G."/>
            <person name="Madugundu A.M."/>
            <person name="Renuse S.R."/>
            <person name="Holt D.H."/>
            <person name="Pandey A.P."/>
            <person name="Papenfuss A.P."/>
            <person name="Gasser R.B.G."/>
            <person name="Fischer K.F."/>
        </authorList>
    </citation>
    <scope>NUCLEOTIDE SEQUENCE</scope>
    <source>
        <strain evidence="4">SSS_KF_BRIS2020</strain>
    </source>
</reference>
<evidence type="ECO:0000313" key="4">
    <source>
        <dbReference type="EMBL" id="KAF7495531.1"/>
    </source>
</evidence>
<dbReference type="CDD" id="cd09993">
    <property type="entry name" value="HDAC_classIV"/>
    <property type="match status" value="1"/>
</dbReference>
<evidence type="ECO:0000256" key="2">
    <source>
        <dbReference type="ARBA" id="ARBA00048287"/>
    </source>
</evidence>
<dbReference type="EnsemblMetazoa" id="SSS_8372s_mrna">
    <property type="protein sequence ID" value="KAF7495531.1"/>
    <property type="gene ID" value="SSS_8372"/>
</dbReference>
<reference evidence="5" key="3">
    <citation type="submission" date="2022-06" db="UniProtKB">
        <authorList>
            <consortium name="EnsemblMetazoa"/>
        </authorList>
    </citation>
    <scope>IDENTIFICATION</scope>
</reference>
<dbReference type="PRINTS" id="PR01270">
    <property type="entry name" value="HDASUPER"/>
</dbReference>
<dbReference type="InterPro" id="IPR037138">
    <property type="entry name" value="His_deacetylse_dom_sf"/>
</dbReference>
<dbReference type="AlphaFoldDB" id="A0A834RGW6"/>
<name>A0A834RGW6_SARSC</name>
<evidence type="ECO:0000259" key="3">
    <source>
        <dbReference type="Pfam" id="PF00850"/>
    </source>
</evidence>
<evidence type="ECO:0000256" key="1">
    <source>
        <dbReference type="ARBA" id="ARBA00022801"/>
    </source>
</evidence>
<dbReference type="InterPro" id="IPR023696">
    <property type="entry name" value="Ureohydrolase_dom_sf"/>
</dbReference>
<comment type="catalytic activity">
    <reaction evidence="2">
        <text>N(6)-acetyl-L-lysyl-[histone] + H2O = L-lysyl-[histone] + acetate</text>
        <dbReference type="Rhea" id="RHEA:58196"/>
        <dbReference type="Rhea" id="RHEA-COMP:9845"/>
        <dbReference type="Rhea" id="RHEA-COMP:11338"/>
        <dbReference type="ChEBI" id="CHEBI:15377"/>
        <dbReference type="ChEBI" id="CHEBI:29969"/>
        <dbReference type="ChEBI" id="CHEBI:30089"/>
        <dbReference type="ChEBI" id="CHEBI:61930"/>
        <dbReference type="EC" id="3.5.1.98"/>
    </reaction>
</comment>
<proteinExistence type="predicted"/>
<dbReference type="OMA" id="XGNGHER"/>
<keyword evidence="1" id="KW-0378">Hydrolase</keyword>
<dbReference type="InterPro" id="IPR000286">
    <property type="entry name" value="HDACs"/>
</dbReference>
<dbReference type="GO" id="GO:0040029">
    <property type="term" value="P:epigenetic regulation of gene expression"/>
    <property type="evidence" value="ECO:0007669"/>
    <property type="project" value="TreeGrafter"/>
</dbReference>
<dbReference type="InterPro" id="IPR044150">
    <property type="entry name" value="HDAC_classIV"/>
</dbReference>
<dbReference type="SMR" id="A0A834RGW6"/>
<dbReference type="InterPro" id="IPR023801">
    <property type="entry name" value="His_deacetylse_dom"/>
</dbReference>
<dbReference type="SUPFAM" id="SSF52768">
    <property type="entry name" value="Arginase/deacetylase"/>
    <property type="match status" value="1"/>
</dbReference>
<dbReference type="PANTHER" id="PTHR10625">
    <property type="entry name" value="HISTONE DEACETYLASE HDAC1-RELATED"/>
    <property type="match status" value="1"/>
</dbReference>
<dbReference type="PANTHER" id="PTHR10625:SF23">
    <property type="entry name" value="HISTONE DEACETYLASE 11"/>
    <property type="match status" value="1"/>
</dbReference>
<dbReference type="GO" id="GO:0000118">
    <property type="term" value="C:histone deacetylase complex"/>
    <property type="evidence" value="ECO:0007669"/>
    <property type="project" value="TreeGrafter"/>
</dbReference>
<gene>
    <name evidence="4" type="ORF">SSS_8372</name>
</gene>
<dbReference type="Pfam" id="PF00850">
    <property type="entry name" value="Hist_deacetyl"/>
    <property type="match status" value="1"/>
</dbReference>
<reference evidence="6" key="1">
    <citation type="journal article" date="2020" name="PLoS Negl. Trop. Dis.">
        <title>High-quality nuclear genome for Sarcoptes scabiei-A critical resource for a neglected parasite.</title>
        <authorList>
            <person name="Korhonen P.K."/>
            <person name="Gasser R.B."/>
            <person name="Ma G."/>
            <person name="Wang T."/>
            <person name="Stroehlein A.J."/>
            <person name="Young N.D."/>
            <person name="Ang C.S."/>
            <person name="Fernando D.D."/>
            <person name="Lu H.C."/>
            <person name="Taylor S."/>
            <person name="Reynolds S.L."/>
            <person name="Mofiz E."/>
            <person name="Najaraj S.H."/>
            <person name="Gowda H."/>
            <person name="Madugundu A."/>
            <person name="Renuse S."/>
            <person name="Holt D."/>
            <person name="Pandey A."/>
            <person name="Papenfuss A.T."/>
            <person name="Fischer K."/>
        </authorList>
    </citation>
    <scope>NUCLEOTIDE SEQUENCE [LARGE SCALE GENOMIC DNA]</scope>
</reference>
<protein>
    <submittedName>
        <fullName evidence="4">Histone deacetylase 2</fullName>
    </submittedName>
</protein>
<dbReference type="Gene3D" id="3.40.800.20">
    <property type="entry name" value="Histone deacetylase domain"/>
    <property type="match status" value="1"/>
</dbReference>